<dbReference type="PROSITE" id="PS50931">
    <property type="entry name" value="HTH_LYSR"/>
    <property type="match status" value="1"/>
</dbReference>
<dbReference type="GO" id="GO:0003700">
    <property type="term" value="F:DNA-binding transcription factor activity"/>
    <property type="evidence" value="ECO:0007669"/>
    <property type="project" value="InterPro"/>
</dbReference>
<evidence type="ECO:0000313" key="6">
    <source>
        <dbReference type="EMBL" id="RBW61515.1"/>
    </source>
</evidence>
<protein>
    <submittedName>
        <fullName evidence="6">LysR family transcriptional regulator</fullName>
    </submittedName>
</protein>
<feature type="domain" description="HTH lysR-type" evidence="5">
    <location>
        <begin position="6"/>
        <end position="64"/>
    </location>
</feature>
<dbReference type="SUPFAM" id="SSF53850">
    <property type="entry name" value="Periplasmic binding protein-like II"/>
    <property type="match status" value="1"/>
</dbReference>
<name>A0A366X718_9RHOB</name>
<keyword evidence="4" id="KW-0804">Transcription</keyword>
<keyword evidence="3" id="KW-0238">DNA-binding</keyword>
<dbReference type="GO" id="GO:0003677">
    <property type="term" value="F:DNA binding"/>
    <property type="evidence" value="ECO:0007669"/>
    <property type="project" value="UniProtKB-KW"/>
</dbReference>
<dbReference type="SUPFAM" id="SSF46785">
    <property type="entry name" value="Winged helix' DNA-binding domain"/>
    <property type="match status" value="1"/>
</dbReference>
<dbReference type="OrthoDB" id="8679465at2"/>
<dbReference type="Proteomes" id="UP000252706">
    <property type="component" value="Unassembled WGS sequence"/>
</dbReference>
<reference evidence="6 7" key="1">
    <citation type="submission" date="2018-07" db="EMBL/GenBank/DDBJ databases">
        <title>Modular assembly of carbohydrate-degrading microbial communities in the ocean.</title>
        <authorList>
            <person name="Enke T.N."/>
            <person name="Datta M.S."/>
            <person name="Schwartzman J.A."/>
            <person name="Cermak N."/>
            <person name="Schmitz D.A."/>
            <person name="Barrere J."/>
            <person name="Cordero O.X."/>
        </authorList>
    </citation>
    <scope>NUCLEOTIDE SEQUENCE [LARGE SCALE GENOMIC DNA]</scope>
    <source>
        <strain evidence="6 7">C3M10</strain>
    </source>
</reference>
<dbReference type="PANTHER" id="PTHR30346:SF0">
    <property type="entry name" value="HCA OPERON TRANSCRIPTIONAL ACTIVATOR HCAR"/>
    <property type="match status" value="1"/>
</dbReference>
<dbReference type="Pfam" id="PF03466">
    <property type="entry name" value="LysR_substrate"/>
    <property type="match status" value="1"/>
</dbReference>
<evidence type="ECO:0000256" key="4">
    <source>
        <dbReference type="ARBA" id="ARBA00023163"/>
    </source>
</evidence>
<dbReference type="InterPro" id="IPR036390">
    <property type="entry name" value="WH_DNA-bd_sf"/>
</dbReference>
<evidence type="ECO:0000256" key="1">
    <source>
        <dbReference type="ARBA" id="ARBA00009437"/>
    </source>
</evidence>
<comment type="similarity">
    <text evidence="1">Belongs to the LysR transcriptional regulatory family.</text>
</comment>
<gene>
    <name evidence="6" type="ORF">DS909_02020</name>
</gene>
<accession>A0A366X718</accession>
<dbReference type="InterPro" id="IPR005119">
    <property type="entry name" value="LysR_subst-bd"/>
</dbReference>
<dbReference type="InterPro" id="IPR036388">
    <property type="entry name" value="WH-like_DNA-bd_sf"/>
</dbReference>
<dbReference type="Gene3D" id="3.40.190.10">
    <property type="entry name" value="Periplasmic binding protein-like II"/>
    <property type="match status" value="2"/>
</dbReference>
<dbReference type="RefSeq" id="WP_113821775.1">
    <property type="nucleotide sequence ID" value="NZ_QOCE01000005.1"/>
</dbReference>
<dbReference type="EMBL" id="QOCE01000005">
    <property type="protein sequence ID" value="RBW61515.1"/>
    <property type="molecule type" value="Genomic_DNA"/>
</dbReference>
<dbReference type="InterPro" id="IPR000847">
    <property type="entry name" value="LysR_HTH_N"/>
</dbReference>
<evidence type="ECO:0000256" key="3">
    <source>
        <dbReference type="ARBA" id="ARBA00023125"/>
    </source>
</evidence>
<evidence type="ECO:0000313" key="7">
    <source>
        <dbReference type="Proteomes" id="UP000252706"/>
    </source>
</evidence>
<comment type="caution">
    <text evidence="6">The sequence shown here is derived from an EMBL/GenBank/DDBJ whole genome shotgun (WGS) entry which is preliminary data.</text>
</comment>
<sequence>MDDLRLSLRLLRAFMFAVDHGSITGAATALNVAPSAVAAALGRVEAEFGTSLVVRARARGITATPAGRALAARIRPLIEDYSNVMQEGYALSQGLRGTLNIGYYAPVAPAFLPIILQKLQKQSPDLKFSLQECDNITAQSGLLEGTLDIALFAGDDLLTGVETRPLMDLPPYALLPEGHDLATADVLQFSDLGNVPMVLLDLPVAGAYVRGLFRTAGVTPDIVATVSSVEMVRSLVGAGMGAAVLNMRPRTALSYGGDALRTIPLIDGANLNLVSGRAAGAPRRLVQVFQDTLHSWFNSPAALDLIAQPPRPGQAGSDQP</sequence>
<evidence type="ECO:0000256" key="2">
    <source>
        <dbReference type="ARBA" id="ARBA00023015"/>
    </source>
</evidence>
<dbReference type="Pfam" id="PF00126">
    <property type="entry name" value="HTH_1"/>
    <property type="match status" value="1"/>
</dbReference>
<organism evidence="6 7">
    <name type="scientific">Phaeobacter gallaeciensis</name>
    <dbReference type="NCBI Taxonomy" id="60890"/>
    <lineage>
        <taxon>Bacteria</taxon>
        <taxon>Pseudomonadati</taxon>
        <taxon>Pseudomonadota</taxon>
        <taxon>Alphaproteobacteria</taxon>
        <taxon>Rhodobacterales</taxon>
        <taxon>Roseobacteraceae</taxon>
        <taxon>Phaeobacter</taxon>
    </lineage>
</organism>
<dbReference type="GO" id="GO:0032993">
    <property type="term" value="C:protein-DNA complex"/>
    <property type="evidence" value="ECO:0007669"/>
    <property type="project" value="TreeGrafter"/>
</dbReference>
<evidence type="ECO:0000259" key="5">
    <source>
        <dbReference type="PROSITE" id="PS50931"/>
    </source>
</evidence>
<keyword evidence="2" id="KW-0805">Transcription regulation</keyword>
<dbReference type="Gene3D" id="1.10.10.10">
    <property type="entry name" value="Winged helix-like DNA-binding domain superfamily/Winged helix DNA-binding domain"/>
    <property type="match status" value="1"/>
</dbReference>
<proteinExistence type="inferred from homology"/>
<dbReference type="AlphaFoldDB" id="A0A366X718"/>
<dbReference type="PANTHER" id="PTHR30346">
    <property type="entry name" value="TRANSCRIPTIONAL DUAL REGULATOR HCAR-RELATED"/>
    <property type="match status" value="1"/>
</dbReference>